<dbReference type="EMBL" id="CAADFT010000096">
    <property type="protein sequence ID" value="VFK47861.1"/>
    <property type="molecule type" value="Genomic_DNA"/>
</dbReference>
<evidence type="ECO:0000313" key="2">
    <source>
        <dbReference type="EMBL" id="VFK63466.1"/>
    </source>
</evidence>
<reference evidence="2" key="1">
    <citation type="submission" date="2019-02" db="EMBL/GenBank/DDBJ databases">
        <authorList>
            <person name="Gruber-Vodicka R. H."/>
            <person name="Seah K. B. B."/>
        </authorList>
    </citation>
    <scope>NUCLEOTIDE SEQUENCE</scope>
    <source>
        <strain evidence="1">BECK_BZ125</strain>
        <strain evidence="2">BECK_BZ126</strain>
    </source>
</reference>
<sequence>METISKGHFTLKRIFEDNWEQFLSNHRSEVGFSAAYNVWKVMNCRNPFQGRGFDELGTRGFPSGPETGRSLINQGRILCSHYLLYPFVELFPCIAAHDHIWFFRYMYISREYAELMRLIEKVFLQYIRIPDQCDRSDRQLCHPWQLIQLVQGWRKHVDQLP</sequence>
<organism evidence="2">
    <name type="scientific">Candidatus Kentrum sp. TC</name>
    <dbReference type="NCBI Taxonomy" id="2126339"/>
    <lineage>
        <taxon>Bacteria</taxon>
        <taxon>Pseudomonadati</taxon>
        <taxon>Pseudomonadota</taxon>
        <taxon>Gammaproteobacteria</taxon>
        <taxon>Candidatus Kentrum</taxon>
    </lineage>
</organism>
<proteinExistence type="predicted"/>
<gene>
    <name evidence="1" type="ORF">BECKTC1821E_GA0114239_10965</name>
    <name evidence="2" type="ORF">BECKTC1821F_GA0114240_10963</name>
</gene>
<accession>A0A451ABQ6</accession>
<protein>
    <submittedName>
        <fullName evidence="2">Uncharacterized protein</fullName>
    </submittedName>
</protein>
<evidence type="ECO:0000313" key="1">
    <source>
        <dbReference type="EMBL" id="VFK47861.1"/>
    </source>
</evidence>
<name>A0A451ABQ6_9GAMM</name>
<dbReference type="AlphaFoldDB" id="A0A451ABQ6"/>
<dbReference type="EMBL" id="CAADFW010000096">
    <property type="protein sequence ID" value="VFK63466.1"/>
    <property type="molecule type" value="Genomic_DNA"/>
</dbReference>